<accession>A0A397I021</accession>
<evidence type="ECO:0000256" key="1">
    <source>
        <dbReference type="ARBA" id="ARBA00001974"/>
    </source>
</evidence>
<feature type="domain" description="Berberine/berberine-like" evidence="8">
    <location>
        <begin position="313"/>
        <end position="348"/>
    </location>
</feature>
<feature type="domain" description="FAD linked oxidase N-terminal" evidence="7">
    <location>
        <begin position="123"/>
        <end position="235"/>
    </location>
</feature>
<name>A0A397I021_ASPTH</name>
<evidence type="ECO:0000256" key="3">
    <source>
        <dbReference type="ARBA" id="ARBA00022630"/>
    </source>
</evidence>
<evidence type="ECO:0000256" key="5">
    <source>
        <dbReference type="ARBA" id="ARBA00023002"/>
    </source>
</evidence>
<dbReference type="OrthoDB" id="9983560at2759"/>
<evidence type="ECO:0000259" key="8">
    <source>
        <dbReference type="Pfam" id="PF08031"/>
    </source>
</evidence>
<keyword evidence="3" id="KW-0285">Flavoprotein</keyword>
<evidence type="ECO:0000256" key="2">
    <source>
        <dbReference type="ARBA" id="ARBA00005466"/>
    </source>
</evidence>
<evidence type="ECO:0008006" key="11">
    <source>
        <dbReference type="Google" id="ProtNLM"/>
    </source>
</evidence>
<dbReference type="Pfam" id="PF01565">
    <property type="entry name" value="FAD_binding_4"/>
    <property type="match status" value="1"/>
</dbReference>
<comment type="caution">
    <text evidence="9">The sequence shown here is derived from an EMBL/GenBank/DDBJ whole genome shotgun (WGS) entry which is preliminary data.</text>
</comment>
<dbReference type="GO" id="GO:0050660">
    <property type="term" value="F:flavin adenine dinucleotide binding"/>
    <property type="evidence" value="ECO:0007669"/>
    <property type="project" value="InterPro"/>
</dbReference>
<proteinExistence type="inferred from homology"/>
<dbReference type="SUPFAM" id="SSF56176">
    <property type="entry name" value="FAD-binding/transporter-associated domain-like"/>
    <property type="match status" value="1"/>
</dbReference>
<evidence type="ECO:0000259" key="7">
    <source>
        <dbReference type="Pfam" id="PF01565"/>
    </source>
</evidence>
<evidence type="ECO:0000313" key="10">
    <source>
        <dbReference type="Proteomes" id="UP000215305"/>
    </source>
</evidence>
<evidence type="ECO:0000256" key="4">
    <source>
        <dbReference type="ARBA" id="ARBA00022827"/>
    </source>
</evidence>
<evidence type="ECO:0000256" key="6">
    <source>
        <dbReference type="SAM" id="SignalP"/>
    </source>
</evidence>
<dbReference type="STRING" id="41047.A0A397I021"/>
<dbReference type="InterPro" id="IPR050416">
    <property type="entry name" value="FAD-linked_Oxidoreductase"/>
</dbReference>
<protein>
    <recommendedName>
        <fullName evidence="11">FAD-binding PCMH-type domain-containing protein</fullName>
    </recommendedName>
</protein>
<dbReference type="AlphaFoldDB" id="A0A397I021"/>
<keyword evidence="10" id="KW-1185">Reference proteome</keyword>
<dbReference type="InterPro" id="IPR016169">
    <property type="entry name" value="FAD-bd_PCMH_sub2"/>
</dbReference>
<dbReference type="Proteomes" id="UP000215305">
    <property type="component" value="Unassembled WGS sequence"/>
</dbReference>
<dbReference type="InterPro" id="IPR012951">
    <property type="entry name" value="BBE"/>
</dbReference>
<feature type="signal peptide" evidence="6">
    <location>
        <begin position="1"/>
        <end position="21"/>
    </location>
</feature>
<reference evidence="9" key="1">
    <citation type="submission" date="2018-08" db="EMBL/GenBank/DDBJ databases">
        <title>Draft genome sequence of azole-resistant Aspergillus thermomutatus (Neosartorya pseudofischeri) strain HMR AF 39, isolated from a human nasal aspirate.</title>
        <authorList>
            <person name="Parent-Michaud M."/>
            <person name="Dufresne P.J."/>
            <person name="Fournier E."/>
            <person name="Martineau C."/>
            <person name="Moreira S."/>
            <person name="Perkins V."/>
            <person name="De Repentigny L."/>
            <person name="Dufresne S.F."/>
        </authorList>
    </citation>
    <scope>NUCLEOTIDE SEQUENCE [LARGE SCALE GENOMIC DNA]</scope>
    <source>
        <strain evidence="9">HMR AF 39</strain>
    </source>
</reference>
<dbReference type="InterPro" id="IPR036318">
    <property type="entry name" value="FAD-bd_PCMH-like_sf"/>
</dbReference>
<gene>
    <name evidence="9" type="ORF">CDV56_106013</name>
</gene>
<evidence type="ECO:0000313" key="9">
    <source>
        <dbReference type="EMBL" id="RHZ67136.1"/>
    </source>
</evidence>
<comment type="cofactor">
    <cofactor evidence="1">
        <name>FAD</name>
        <dbReference type="ChEBI" id="CHEBI:57692"/>
    </cofactor>
</comment>
<keyword evidence="4" id="KW-0274">FAD</keyword>
<keyword evidence="5" id="KW-0560">Oxidoreductase</keyword>
<dbReference type="PANTHER" id="PTHR42973:SF39">
    <property type="entry name" value="FAD-BINDING PCMH-TYPE DOMAIN-CONTAINING PROTEIN"/>
    <property type="match status" value="1"/>
</dbReference>
<dbReference type="EMBL" id="NKHU02000008">
    <property type="protein sequence ID" value="RHZ67136.1"/>
    <property type="molecule type" value="Genomic_DNA"/>
</dbReference>
<organism evidence="9 10">
    <name type="scientific">Aspergillus thermomutatus</name>
    <name type="common">Neosartorya pseudofischeri</name>
    <dbReference type="NCBI Taxonomy" id="41047"/>
    <lineage>
        <taxon>Eukaryota</taxon>
        <taxon>Fungi</taxon>
        <taxon>Dikarya</taxon>
        <taxon>Ascomycota</taxon>
        <taxon>Pezizomycotina</taxon>
        <taxon>Eurotiomycetes</taxon>
        <taxon>Eurotiomycetidae</taxon>
        <taxon>Eurotiales</taxon>
        <taxon>Aspergillaceae</taxon>
        <taxon>Aspergillus</taxon>
        <taxon>Aspergillus subgen. Fumigati</taxon>
    </lineage>
</organism>
<dbReference type="GeneID" id="38127987"/>
<sequence>MLLSSSKVFASLLALPSAVFAQPHCKLSPLDAEWPSTEEWAALNTSIQGALIKTAPAASSCYPGNPFGSTENCTIVKNYWSYAAYHSAWPESVDYSIYTNNSCVPPGVAGYTEGRGCSIGALPQYIVNATTEEQVAKAMQWASDRNIRMVVKGTGHDLSGRSTSASVMACACLQPHRGRCDHWSGNTWGSIYTAVHAIHRTVIGAEDATVGPGGLIQNGGHGLLSSHYGLASDQAVRGGGGGQFGVVTEFVLKTYPVPANVVTGSLSFYPNRLVKESELASWDAFVETARMIPDLMDSTIEPVWRRWAPDTGSYMNEGSAFSSTWKNDFYGENYDRLLAIKRKYDPNESLFIWSGVGSDTWTYDLRSGLLCRR</sequence>
<dbReference type="Gene3D" id="3.30.465.10">
    <property type="match status" value="2"/>
</dbReference>
<dbReference type="Pfam" id="PF08031">
    <property type="entry name" value="BBE"/>
    <property type="match status" value="1"/>
</dbReference>
<feature type="chain" id="PRO_5017470263" description="FAD-binding PCMH-type domain-containing protein" evidence="6">
    <location>
        <begin position="22"/>
        <end position="373"/>
    </location>
</feature>
<comment type="similarity">
    <text evidence="2">Belongs to the oxygen-dependent FAD-linked oxidoreductase family.</text>
</comment>
<dbReference type="InterPro" id="IPR006094">
    <property type="entry name" value="Oxid_FAD_bind_N"/>
</dbReference>
<dbReference type="GO" id="GO:0016491">
    <property type="term" value="F:oxidoreductase activity"/>
    <property type="evidence" value="ECO:0007669"/>
    <property type="project" value="UniProtKB-KW"/>
</dbReference>
<keyword evidence="6" id="KW-0732">Signal</keyword>
<dbReference type="RefSeq" id="XP_026618488.1">
    <property type="nucleotide sequence ID" value="XM_026759632.1"/>
</dbReference>
<dbReference type="PANTHER" id="PTHR42973">
    <property type="entry name" value="BINDING OXIDOREDUCTASE, PUTATIVE (AFU_ORTHOLOGUE AFUA_1G17690)-RELATED"/>
    <property type="match status" value="1"/>
</dbReference>
<dbReference type="VEuPathDB" id="FungiDB:CDV56_106013"/>